<keyword evidence="2" id="KW-1185">Reference proteome</keyword>
<name>A0ABV6L103_9SPHI</name>
<accession>A0ABV6L103</accession>
<sequence length="121" mass="13781">MTNQVQYTTEFTIVDGKIEDFKKIMHSIIESVKEKEQDMSAYQVYLNAEENKAFIVEWFKNSEAILIHLANVGPLFPELLAIAPAVRLEVFGNLTKEAEEALKSIGAQIFKYHEGFIRGDV</sequence>
<evidence type="ECO:0000313" key="2">
    <source>
        <dbReference type="Proteomes" id="UP001589828"/>
    </source>
</evidence>
<protein>
    <submittedName>
        <fullName evidence="1">Quinol monooxygenase</fullName>
        <ecNumber evidence="1">1.-.-.-</ecNumber>
    </submittedName>
</protein>
<dbReference type="EMBL" id="JBHLTS010000007">
    <property type="protein sequence ID" value="MFC0513401.1"/>
    <property type="molecule type" value="Genomic_DNA"/>
</dbReference>
<gene>
    <name evidence="1" type="ORF">ACFFGT_04290</name>
</gene>
<proteinExistence type="predicted"/>
<dbReference type="GO" id="GO:0004497">
    <property type="term" value="F:monooxygenase activity"/>
    <property type="evidence" value="ECO:0007669"/>
    <property type="project" value="UniProtKB-KW"/>
</dbReference>
<dbReference type="RefSeq" id="WP_377021268.1">
    <property type="nucleotide sequence ID" value="NZ_JBHLTS010000007.1"/>
</dbReference>
<organism evidence="1 2">
    <name type="scientific">Mucilaginibacter angelicae</name>
    <dbReference type="NCBI Taxonomy" id="869718"/>
    <lineage>
        <taxon>Bacteria</taxon>
        <taxon>Pseudomonadati</taxon>
        <taxon>Bacteroidota</taxon>
        <taxon>Sphingobacteriia</taxon>
        <taxon>Sphingobacteriales</taxon>
        <taxon>Sphingobacteriaceae</taxon>
        <taxon>Mucilaginibacter</taxon>
    </lineage>
</organism>
<keyword evidence="1" id="KW-0560">Oxidoreductase</keyword>
<comment type="caution">
    <text evidence="1">The sequence shown here is derived from an EMBL/GenBank/DDBJ whole genome shotgun (WGS) entry which is preliminary data.</text>
</comment>
<dbReference type="Gene3D" id="3.30.70.100">
    <property type="match status" value="1"/>
</dbReference>
<keyword evidence="1" id="KW-0503">Monooxygenase</keyword>
<dbReference type="InterPro" id="IPR011008">
    <property type="entry name" value="Dimeric_a/b-barrel"/>
</dbReference>
<evidence type="ECO:0000313" key="1">
    <source>
        <dbReference type="EMBL" id="MFC0513401.1"/>
    </source>
</evidence>
<dbReference type="Proteomes" id="UP001589828">
    <property type="component" value="Unassembled WGS sequence"/>
</dbReference>
<reference evidence="1 2" key="1">
    <citation type="submission" date="2024-09" db="EMBL/GenBank/DDBJ databases">
        <authorList>
            <person name="Sun Q."/>
            <person name="Mori K."/>
        </authorList>
    </citation>
    <scope>NUCLEOTIDE SEQUENCE [LARGE SCALE GENOMIC DNA]</scope>
    <source>
        <strain evidence="1 2">NCAIM B.02415</strain>
    </source>
</reference>
<dbReference type="EC" id="1.-.-.-" evidence="1"/>
<dbReference type="SUPFAM" id="SSF54909">
    <property type="entry name" value="Dimeric alpha+beta barrel"/>
    <property type="match status" value="1"/>
</dbReference>